<feature type="compositionally biased region" description="Polar residues" evidence="1">
    <location>
        <begin position="524"/>
        <end position="539"/>
    </location>
</feature>
<protein>
    <recommendedName>
        <fullName evidence="3">Zinc finger CCHC domain-containing protein</fullName>
    </recommendedName>
</protein>
<feature type="compositionally biased region" description="Basic residues" evidence="1">
    <location>
        <begin position="105"/>
        <end position="122"/>
    </location>
</feature>
<feature type="compositionally biased region" description="Basic and acidic residues" evidence="1">
    <location>
        <begin position="549"/>
        <end position="568"/>
    </location>
</feature>
<reference evidence="5" key="1">
    <citation type="journal article" date="2017" name="Nat. Commun.">
        <title>The North American bullfrog draft genome provides insight into hormonal regulation of long noncoding RNA.</title>
        <authorList>
            <person name="Hammond S.A."/>
            <person name="Warren R.L."/>
            <person name="Vandervalk B.P."/>
            <person name="Kucuk E."/>
            <person name="Khan H."/>
            <person name="Gibb E.A."/>
            <person name="Pandoh P."/>
            <person name="Kirk H."/>
            <person name="Zhao Y."/>
            <person name="Jones M."/>
            <person name="Mungall A.J."/>
            <person name="Coope R."/>
            <person name="Pleasance S."/>
            <person name="Moore R.A."/>
            <person name="Holt R.A."/>
            <person name="Round J.M."/>
            <person name="Ohora S."/>
            <person name="Walle B.V."/>
            <person name="Veldhoen N."/>
            <person name="Helbing C.C."/>
            <person name="Birol I."/>
        </authorList>
    </citation>
    <scope>NUCLEOTIDE SEQUENCE [LARGE SCALE GENOMIC DNA]</scope>
</reference>
<feature type="compositionally biased region" description="Basic and acidic residues" evidence="1">
    <location>
        <begin position="149"/>
        <end position="160"/>
    </location>
</feature>
<feature type="domain" description="Zinc finger CCHC" evidence="3">
    <location>
        <begin position="373"/>
        <end position="440"/>
    </location>
</feature>
<feature type="non-terminal residue" evidence="4">
    <location>
        <position position="1"/>
    </location>
</feature>
<evidence type="ECO:0000259" key="3">
    <source>
        <dbReference type="Pfam" id="PF23057"/>
    </source>
</evidence>
<gene>
    <name evidence="4" type="ORF">AB205_0191600</name>
</gene>
<feature type="compositionally biased region" description="Basic and acidic residues" evidence="1">
    <location>
        <begin position="216"/>
        <end position="233"/>
    </location>
</feature>
<feature type="compositionally biased region" description="Polar residues" evidence="1">
    <location>
        <begin position="191"/>
        <end position="206"/>
    </location>
</feature>
<keyword evidence="2" id="KW-0732">Signal</keyword>
<dbReference type="Pfam" id="PF23057">
    <property type="entry name" value="RBD_ZCCHC3_1st"/>
    <property type="match status" value="1"/>
</dbReference>
<feature type="compositionally biased region" description="Polar residues" evidence="1">
    <location>
        <begin position="487"/>
        <end position="515"/>
    </location>
</feature>
<organism evidence="4 5">
    <name type="scientific">Aquarana catesbeiana</name>
    <name type="common">American bullfrog</name>
    <name type="synonym">Rana catesbeiana</name>
    <dbReference type="NCBI Taxonomy" id="8400"/>
    <lineage>
        <taxon>Eukaryota</taxon>
        <taxon>Metazoa</taxon>
        <taxon>Chordata</taxon>
        <taxon>Craniata</taxon>
        <taxon>Vertebrata</taxon>
        <taxon>Euteleostomi</taxon>
        <taxon>Amphibia</taxon>
        <taxon>Batrachia</taxon>
        <taxon>Anura</taxon>
        <taxon>Neobatrachia</taxon>
        <taxon>Ranoidea</taxon>
        <taxon>Ranidae</taxon>
        <taxon>Aquarana</taxon>
    </lineage>
</organism>
<proteinExistence type="predicted"/>
<evidence type="ECO:0000313" key="5">
    <source>
        <dbReference type="Proteomes" id="UP000228934"/>
    </source>
</evidence>
<evidence type="ECO:0000256" key="2">
    <source>
        <dbReference type="SAM" id="SignalP"/>
    </source>
</evidence>
<keyword evidence="5" id="KW-1185">Reference proteome</keyword>
<name>A0A2G9QFM4_AQUCT</name>
<feature type="chain" id="PRO_5013567351" description="Zinc finger CCHC domain-containing protein" evidence="2">
    <location>
        <begin position="30"/>
        <end position="603"/>
    </location>
</feature>
<dbReference type="InterPro" id="IPR057810">
    <property type="entry name" value="RBD_ZCCHC3_1st"/>
</dbReference>
<feature type="region of interest" description="Disordered" evidence="1">
    <location>
        <begin position="100"/>
        <end position="127"/>
    </location>
</feature>
<dbReference type="EMBL" id="KZ001749">
    <property type="protein sequence ID" value="PIO13921.1"/>
    <property type="molecule type" value="Genomic_DNA"/>
</dbReference>
<feature type="signal peptide" evidence="2">
    <location>
        <begin position="1"/>
        <end position="29"/>
    </location>
</feature>
<accession>A0A2G9QFM4</accession>
<feature type="region of interest" description="Disordered" evidence="1">
    <location>
        <begin position="149"/>
        <end position="233"/>
    </location>
</feature>
<feature type="non-terminal residue" evidence="4">
    <location>
        <position position="603"/>
    </location>
</feature>
<feature type="region of interest" description="Disordered" evidence="1">
    <location>
        <begin position="481"/>
        <end position="603"/>
    </location>
</feature>
<evidence type="ECO:0000256" key="1">
    <source>
        <dbReference type="SAM" id="MobiDB-lite"/>
    </source>
</evidence>
<dbReference type="AlphaFoldDB" id="A0A2G9QFM4"/>
<sequence>SFSTRWCCFARCCWLTLLWSQLGETSTLGLYCRLLPQPPCSGGDEGGGSPEALRPTPCAQAAMDPGLVPMQGESLPDFQDRVVNRLRCIAKEEQKLAVMKDLRKNKSLHSKSGNSKRKVPKLKSREEALKKQEKLVASLTESSVFKEKYENEERLRKGKENACASTSQRVDSMDGGQPGSSQEEVKENGGLLQTITEMESPLSGTDSSDEDLGNAGRDDVYPDREVSAGCEESHNDTYAAYTRSDFPTAEQECRMNIETAEQEGRMNAETDVFPTWKALLDDGIAGNCGTSGTMVSRTVVLEGRREDQVVGNLPNQISEVPMQPVNIPTQPVNVSSVPVRSYAKAVSGQNHAGGGRDPVVRLSPNAPSSIKCKNVLQLRLEGGGIPPIRTVVVDKVLAMGFKAEDIYALISPAGSYEYDLSFVRPELLDLFWERFEHVSMRLSKAVFSRRSMRMRRDYERGRKMPVPIPARGWTVWMGGKEVASHGDPSTTPVSGSVMSESVSAPFLSQQPGSSQEEVEENGGLLQTITEMESPLSGTDSSDEDLGNARGDDVYPDREVSAGCEKSHIDTNSAEQECRINIETAEQESRMNTETAGVFSKRKT</sequence>
<dbReference type="Proteomes" id="UP000228934">
    <property type="component" value="Unassembled WGS sequence"/>
</dbReference>
<evidence type="ECO:0000313" key="4">
    <source>
        <dbReference type="EMBL" id="PIO13921.1"/>
    </source>
</evidence>